<gene>
    <name evidence="1" type="ORF">BDY19DRAFT_915869</name>
</gene>
<dbReference type="EMBL" id="MU274900">
    <property type="protein sequence ID" value="KAI0095010.1"/>
    <property type="molecule type" value="Genomic_DNA"/>
</dbReference>
<protein>
    <submittedName>
        <fullName evidence="1">ATP dependent DNA ligase</fullName>
    </submittedName>
</protein>
<organism evidence="1 2">
    <name type="scientific">Irpex rosettiformis</name>
    <dbReference type="NCBI Taxonomy" id="378272"/>
    <lineage>
        <taxon>Eukaryota</taxon>
        <taxon>Fungi</taxon>
        <taxon>Dikarya</taxon>
        <taxon>Basidiomycota</taxon>
        <taxon>Agaricomycotina</taxon>
        <taxon>Agaricomycetes</taxon>
        <taxon>Polyporales</taxon>
        <taxon>Irpicaceae</taxon>
        <taxon>Irpex</taxon>
    </lineage>
</organism>
<reference evidence="1" key="1">
    <citation type="journal article" date="2021" name="Environ. Microbiol.">
        <title>Gene family expansions and transcriptome signatures uncover fungal adaptations to wood decay.</title>
        <authorList>
            <person name="Hage H."/>
            <person name="Miyauchi S."/>
            <person name="Viragh M."/>
            <person name="Drula E."/>
            <person name="Min B."/>
            <person name="Chaduli D."/>
            <person name="Navarro D."/>
            <person name="Favel A."/>
            <person name="Norest M."/>
            <person name="Lesage-Meessen L."/>
            <person name="Balint B."/>
            <person name="Merenyi Z."/>
            <person name="de Eugenio L."/>
            <person name="Morin E."/>
            <person name="Martinez A.T."/>
            <person name="Baldrian P."/>
            <person name="Stursova M."/>
            <person name="Martinez M.J."/>
            <person name="Novotny C."/>
            <person name="Magnuson J.K."/>
            <person name="Spatafora J.W."/>
            <person name="Maurice S."/>
            <person name="Pangilinan J."/>
            <person name="Andreopoulos W."/>
            <person name="LaButti K."/>
            <person name="Hundley H."/>
            <person name="Na H."/>
            <person name="Kuo A."/>
            <person name="Barry K."/>
            <person name="Lipzen A."/>
            <person name="Henrissat B."/>
            <person name="Riley R."/>
            <person name="Ahrendt S."/>
            <person name="Nagy L.G."/>
            <person name="Grigoriev I.V."/>
            <person name="Martin F."/>
            <person name="Rosso M.N."/>
        </authorList>
    </citation>
    <scope>NUCLEOTIDE SEQUENCE</scope>
    <source>
        <strain evidence="1">CBS 384.51</strain>
    </source>
</reference>
<dbReference type="Proteomes" id="UP001055072">
    <property type="component" value="Unassembled WGS sequence"/>
</dbReference>
<evidence type="ECO:0000313" key="1">
    <source>
        <dbReference type="EMBL" id="KAI0095010.1"/>
    </source>
</evidence>
<sequence length="874" mass="98076">MASLQLFRGTISLVGPTVDILAQDTIIPDTNPFIPTNVPYHITVVSKNELRTLKSDAQTLHQLQEAIGQEPPLLHALGLGGYPLEKPAVFFVVIIWAKGQQLRKRLGLPPKHFHITLSQQDTHDIDKGIDSLLGDPPSTLPLELLDHLAFTLFAVDDYARAKEFAVQLCRRTPESEKGFLRLGDAALKLSEHKLAMLSYAFAYQKSPENDTKAQTYTLRRVLQCAQETEWGTICAERELEQIPDDIALIILRPWSSDLRVRISEANTEVPTLCIMPRDHLFIPAATFRLSGDFYYRLPRFFRWLVPFRIALMSQPREALDIAALGSVHLGIRHVLTLTEETPLPKEWFHGTPVRNTFCPIPNYHPPTVEQVDIIIKLLCNEDHGPVLIHCGGGKGRAGTVAACYIVAFGFSPPPLEPITLTQPTMSAPEAIAALRAIRPGSIETEQQEAFVSKWCSTIWRRQSVVPRLVPEPLPCPLEIDGSLEFSTNLFIFVGLPGSGKSWVSHALLARDPDGWTWISQDEAGNRSACETAIGRSRQKRKVIFDRCNTSRDDRKAWLALAALWAVSPVCVWFDYPIELCVSRAQNRYNHPTLPPGGRVRNAVKQMQEIFIAPSREEGFSAVVIIRSFAAAEEFVRRVSSPINLFKFPRTAHIINLGAATDDDIVVGGLPLDGASSDAHIVITEKVDGANIGFSLSADRTQVIVQNRSHYVNPASHAQFKKLGLWVDTHREDLYKVLDRDPYFAQRYVLFGEWLTTVHSVTYTKLPDWFIAFDLYDRTTRSWADRNALASLLAGTQIRLTPLVYEGPMPSEEELKTMVQRQSQFTEGRLEGVYVKLEREGKVVGRGKVVRGDFIAGNEHWTKGILRSNQLEFDK</sequence>
<proteinExistence type="predicted"/>
<name>A0ACB8ULI1_9APHY</name>
<keyword evidence="2" id="KW-1185">Reference proteome</keyword>
<accession>A0ACB8ULI1</accession>
<keyword evidence="1" id="KW-0436">Ligase</keyword>
<comment type="caution">
    <text evidence="1">The sequence shown here is derived from an EMBL/GenBank/DDBJ whole genome shotgun (WGS) entry which is preliminary data.</text>
</comment>
<evidence type="ECO:0000313" key="2">
    <source>
        <dbReference type="Proteomes" id="UP001055072"/>
    </source>
</evidence>